<keyword evidence="3" id="KW-0804">Transcription</keyword>
<feature type="region of interest" description="Disordered" evidence="4">
    <location>
        <begin position="1"/>
        <end position="39"/>
    </location>
</feature>
<evidence type="ECO:0000259" key="5">
    <source>
        <dbReference type="Pfam" id="PF13377"/>
    </source>
</evidence>
<organism evidence="6 7">
    <name type="scientific">Rathayibacter festucae DSM 15932</name>
    <dbReference type="NCBI Taxonomy" id="1328866"/>
    <lineage>
        <taxon>Bacteria</taxon>
        <taxon>Bacillati</taxon>
        <taxon>Actinomycetota</taxon>
        <taxon>Actinomycetes</taxon>
        <taxon>Micrococcales</taxon>
        <taxon>Microbacteriaceae</taxon>
        <taxon>Rathayibacter</taxon>
    </lineage>
</organism>
<dbReference type="EMBL" id="CP028137">
    <property type="protein sequence ID" value="AZZ53492.1"/>
    <property type="molecule type" value="Genomic_DNA"/>
</dbReference>
<reference evidence="6 7" key="1">
    <citation type="submission" date="2018-03" db="EMBL/GenBank/DDBJ databases">
        <title>Bacteriophage NCPPB3778 and a type I-E CRISPR drive the evolution of the US Biological Select Agent, Rathayibacter toxicus.</title>
        <authorList>
            <person name="Davis E.W.II."/>
            <person name="Tabima J.F."/>
            <person name="Weisberg A.J."/>
            <person name="Dantas Lopes L."/>
            <person name="Wiseman M.S."/>
            <person name="Wiseman M.S."/>
            <person name="Pupko T."/>
            <person name="Belcher M.S."/>
            <person name="Sechler A.J."/>
            <person name="Tancos M.A."/>
            <person name="Schroeder B.K."/>
            <person name="Murray T.D."/>
            <person name="Luster D.G."/>
            <person name="Schneider W.L."/>
            <person name="Rogers E."/>
            <person name="Andreote F.D."/>
            <person name="Grunwald N.J."/>
            <person name="Putnam M.L."/>
            <person name="Chang J.H."/>
        </authorList>
    </citation>
    <scope>NUCLEOTIDE SEQUENCE [LARGE SCALE GENOMIC DNA]</scope>
    <source>
        <strain evidence="6 7">DSM 15932</strain>
    </source>
</reference>
<proteinExistence type="predicted"/>
<dbReference type="Pfam" id="PF13377">
    <property type="entry name" value="Peripla_BP_3"/>
    <property type="match status" value="1"/>
</dbReference>
<evidence type="ECO:0000256" key="2">
    <source>
        <dbReference type="ARBA" id="ARBA00023125"/>
    </source>
</evidence>
<dbReference type="InterPro" id="IPR046335">
    <property type="entry name" value="LacI/GalR-like_sensor"/>
</dbReference>
<evidence type="ECO:0000313" key="6">
    <source>
        <dbReference type="EMBL" id="AZZ53492.1"/>
    </source>
</evidence>
<dbReference type="Gene3D" id="3.40.50.2300">
    <property type="match status" value="2"/>
</dbReference>
<protein>
    <recommendedName>
        <fullName evidence="5">Transcriptional regulator LacI/GalR-like sensor domain-containing protein</fullName>
    </recommendedName>
</protein>
<dbReference type="GO" id="GO:0003700">
    <property type="term" value="F:DNA-binding transcription factor activity"/>
    <property type="evidence" value="ECO:0007669"/>
    <property type="project" value="TreeGrafter"/>
</dbReference>
<dbReference type="PANTHER" id="PTHR30146:SF155">
    <property type="entry name" value="ALANINE RACEMASE"/>
    <property type="match status" value="1"/>
</dbReference>
<evidence type="ECO:0000313" key="7">
    <source>
        <dbReference type="Proteomes" id="UP000285317"/>
    </source>
</evidence>
<name>A0A3Q9UT42_9MICO</name>
<dbReference type="GO" id="GO:0000976">
    <property type="term" value="F:transcription cis-regulatory region binding"/>
    <property type="evidence" value="ECO:0007669"/>
    <property type="project" value="TreeGrafter"/>
</dbReference>
<evidence type="ECO:0000256" key="4">
    <source>
        <dbReference type="SAM" id="MobiDB-lite"/>
    </source>
</evidence>
<dbReference type="KEGG" id="rfs:C1I64_16580"/>
<dbReference type="Proteomes" id="UP000285317">
    <property type="component" value="Chromosome"/>
</dbReference>
<evidence type="ECO:0000256" key="1">
    <source>
        <dbReference type="ARBA" id="ARBA00023015"/>
    </source>
</evidence>
<gene>
    <name evidence="6" type="ORF">C1I64_16580</name>
</gene>
<accession>A0A3Q9UT42</accession>
<dbReference type="InterPro" id="IPR028082">
    <property type="entry name" value="Peripla_BP_I"/>
</dbReference>
<dbReference type="CDD" id="cd06267">
    <property type="entry name" value="PBP1_LacI_sugar_binding-like"/>
    <property type="match status" value="1"/>
</dbReference>
<feature type="domain" description="Transcriptional regulator LacI/GalR-like sensor" evidence="5">
    <location>
        <begin position="154"/>
        <end position="311"/>
    </location>
</feature>
<sequence>MPAPHRSTASVRDRAPRPAPAPTLVPPVRERAAMTDPRPPRPLGLALVRATEIMGAEPYFHEFIAGVEHAVRPAGHSVLLNVLPDRDAEIETYRRWARDGEVDGVVLVDLEVDDPRPALVRELGLPAVIVGPPSAARELRAVWTNDDDAMRDAVQFLADLGHARIAHVGGPEELLHTRIRRECFLRECTERGLEAVERSGDYSRESGGRALRSLTEEPERATAVILDSDLMAIGALDAARELGLDVPGAMSLLAWDDSAQCQLSEPPLSAVSHDVQVIGMLTGQELLSEIAESASGSIASPPVVVVARGTTSAPAQPGSHGA</sequence>
<dbReference type="AlphaFoldDB" id="A0A3Q9UT42"/>
<keyword evidence="1" id="KW-0805">Transcription regulation</keyword>
<keyword evidence="2" id="KW-0238">DNA-binding</keyword>
<dbReference type="PANTHER" id="PTHR30146">
    <property type="entry name" value="LACI-RELATED TRANSCRIPTIONAL REPRESSOR"/>
    <property type="match status" value="1"/>
</dbReference>
<dbReference type="SUPFAM" id="SSF53822">
    <property type="entry name" value="Periplasmic binding protein-like I"/>
    <property type="match status" value="1"/>
</dbReference>
<evidence type="ECO:0000256" key="3">
    <source>
        <dbReference type="ARBA" id="ARBA00023163"/>
    </source>
</evidence>